<dbReference type="EMBL" id="VBRC01000004">
    <property type="protein sequence ID" value="TLK28869.1"/>
    <property type="molecule type" value="Genomic_DNA"/>
</dbReference>
<dbReference type="InterPro" id="IPR035959">
    <property type="entry name" value="RutC-like_sf"/>
</dbReference>
<evidence type="ECO:0000313" key="5">
    <source>
        <dbReference type="Proteomes" id="UP000536909"/>
    </source>
</evidence>
<dbReference type="CDD" id="cd00448">
    <property type="entry name" value="YjgF_YER057c_UK114_family"/>
    <property type="match status" value="1"/>
</dbReference>
<reference evidence="2 5" key="2">
    <citation type="submission" date="2020-08" db="EMBL/GenBank/DDBJ databases">
        <title>Genomic Encyclopedia of Type Strains, Phase IV (KMG-IV): sequencing the most valuable type-strain genomes for metagenomic binning, comparative biology and taxonomic classification.</title>
        <authorList>
            <person name="Goeker M."/>
        </authorList>
    </citation>
    <scope>NUCLEOTIDE SEQUENCE [LARGE SCALE GENOMIC DNA]</scope>
    <source>
        <strain evidence="2 5">DSM 105434</strain>
    </source>
</reference>
<dbReference type="Pfam" id="PF01042">
    <property type="entry name" value="Ribonuc_L-PSP"/>
    <property type="match status" value="1"/>
</dbReference>
<sequence length="92" mass="9765">MPRKAFVGSRLAPATGPFSDVVQSGKLVSLSGRVGQDPASATLVQGGAPEQARQIFRNIRLRLKEIGLDLGSSFPREGRSGAPVVGPRRRVQ</sequence>
<dbReference type="RefSeq" id="WP_129119671.1">
    <property type="nucleotide sequence ID" value="NZ_BSUI01000017.1"/>
</dbReference>
<dbReference type="AlphaFoldDB" id="A0AAJ5F3Y3"/>
<proteinExistence type="predicted"/>
<comment type="caution">
    <text evidence="3">The sequence shown here is derived from an EMBL/GenBank/DDBJ whole genome shotgun (WGS) entry which is preliminary data.</text>
</comment>
<dbReference type="InterPro" id="IPR006175">
    <property type="entry name" value="YjgF/YER057c/UK114"/>
</dbReference>
<accession>A0AAJ5F3Y3</accession>
<evidence type="ECO:0000313" key="3">
    <source>
        <dbReference type="EMBL" id="TLK28869.1"/>
    </source>
</evidence>
<dbReference type="Proteomes" id="UP000536909">
    <property type="component" value="Unassembled WGS sequence"/>
</dbReference>
<evidence type="ECO:0000313" key="4">
    <source>
        <dbReference type="Proteomes" id="UP000308000"/>
    </source>
</evidence>
<reference evidence="3 4" key="1">
    <citation type="submission" date="2019-04" db="EMBL/GenBank/DDBJ databases">
        <title>Deinococcus metalilatus MA1002 mutant No.5.</title>
        <authorList>
            <person name="Park W."/>
            <person name="Park C."/>
        </authorList>
    </citation>
    <scope>NUCLEOTIDE SEQUENCE [LARGE SCALE GENOMIC DNA]</scope>
    <source>
        <strain evidence="3 4">MA1002-m5</strain>
    </source>
</reference>
<dbReference type="Gene3D" id="3.30.1330.40">
    <property type="entry name" value="RutC-like"/>
    <property type="match status" value="1"/>
</dbReference>
<feature type="region of interest" description="Disordered" evidence="1">
    <location>
        <begin position="72"/>
        <end position="92"/>
    </location>
</feature>
<name>A0AAJ5F3Y3_9DEIO</name>
<dbReference type="SUPFAM" id="SSF55298">
    <property type="entry name" value="YjgF-like"/>
    <property type="match status" value="1"/>
</dbReference>
<organism evidence="3 4">
    <name type="scientific">Deinococcus metallilatus</name>
    <dbReference type="NCBI Taxonomy" id="1211322"/>
    <lineage>
        <taxon>Bacteria</taxon>
        <taxon>Thermotogati</taxon>
        <taxon>Deinococcota</taxon>
        <taxon>Deinococci</taxon>
        <taxon>Deinococcales</taxon>
        <taxon>Deinococcaceae</taxon>
        <taxon>Deinococcus</taxon>
    </lineage>
</organism>
<protein>
    <submittedName>
        <fullName evidence="2">Enamine deaminase RidA (YjgF/YER057c/UK114 family)</fullName>
    </submittedName>
</protein>
<dbReference type="Proteomes" id="UP000308000">
    <property type="component" value="Unassembled WGS sequence"/>
</dbReference>
<evidence type="ECO:0000313" key="2">
    <source>
        <dbReference type="EMBL" id="MBB5294964.1"/>
    </source>
</evidence>
<keyword evidence="5" id="KW-1185">Reference proteome</keyword>
<gene>
    <name evidence="3" type="ORF">FCS05_06735</name>
    <name evidence="2" type="ORF">HNQ10_001785</name>
</gene>
<dbReference type="EMBL" id="JACHFV010000005">
    <property type="protein sequence ID" value="MBB5294964.1"/>
    <property type="molecule type" value="Genomic_DNA"/>
</dbReference>
<evidence type="ECO:0000256" key="1">
    <source>
        <dbReference type="SAM" id="MobiDB-lite"/>
    </source>
</evidence>